<evidence type="ECO:0000313" key="4">
    <source>
        <dbReference type="Proteomes" id="UP000277300"/>
    </source>
</evidence>
<keyword evidence="1" id="KW-1133">Transmembrane helix</keyword>
<evidence type="ECO:0000313" key="2">
    <source>
        <dbReference type="EMBL" id="RLN52285.1"/>
    </source>
</evidence>
<gene>
    <name evidence="3" type="ORF">BBJ29_009717</name>
    <name evidence="2" type="ORF">BBP00_00009668</name>
</gene>
<accession>A0A3F2RDV5</accession>
<feature type="transmembrane region" description="Helical" evidence="1">
    <location>
        <begin position="21"/>
        <end position="39"/>
    </location>
</feature>
<dbReference type="Proteomes" id="UP000277300">
    <property type="component" value="Unassembled WGS sequence"/>
</dbReference>
<evidence type="ECO:0000313" key="5">
    <source>
        <dbReference type="Proteomes" id="UP000284657"/>
    </source>
</evidence>
<dbReference type="EMBL" id="MBDO02000782">
    <property type="protein sequence ID" value="RLN52285.1"/>
    <property type="molecule type" value="Genomic_DNA"/>
</dbReference>
<dbReference type="EMBL" id="MBAD02001079">
    <property type="protein sequence ID" value="RLN58836.1"/>
    <property type="molecule type" value="Genomic_DNA"/>
</dbReference>
<proteinExistence type="predicted"/>
<dbReference type="AlphaFoldDB" id="A0A3F2RDV5"/>
<name>A0A3F2RDV5_9STRA</name>
<sequence length="67" mass="7750">MEYLVNVSIPVCVNSTRFVEVPYLIGVIILFMAIEYWLVGWSDNAGDFFFFNVRLLPVHVSMHFVHG</sequence>
<evidence type="ECO:0000313" key="3">
    <source>
        <dbReference type="EMBL" id="RLN58836.1"/>
    </source>
</evidence>
<comment type="caution">
    <text evidence="2">The sequence shown here is derived from an EMBL/GenBank/DDBJ whole genome shotgun (WGS) entry which is preliminary data.</text>
</comment>
<organism evidence="2 4">
    <name type="scientific">Phytophthora kernoviae</name>
    <dbReference type="NCBI Taxonomy" id="325452"/>
    <lineage>
        <taxon>Eukaryota</taxon>
        <taxon>Sar</taxon>
        <taxon>Stramenopiles</taxon>
        <taxon>Oomycota</taxon>
        <taxon>Peronosporomycetes</taxon>
        <taxon>Peronosporales</taxon>
        <taxon>Peronosporaceae</taxon>
        <taxon>Phytophthora</taxon>
    </lineage>
</organism>
<keyword evidence="1" id="KW-0812">Transmembrane</keyword>
<dbReference type="Proteomes" id="UP000284657">
    <property type="component" value="Unassembled WGS sequence"/>
</dbReference>
<evidence type="ECO:0000256" key="1">
    <source>
        <dbReference type="SAM" id="Phobius"/>
    </source>
</evidence>
<keyword evidence="1" id="KW-0472">Membrane</keyword>
<reference evidence="4 5" key="1">
    <citation type="submission" date="2018-07" db="EMBL/GenBank/DDBJ databases">
        <title>Genome sequencing of oomycete isolates from Chile give support for New Zealand origin for Phytophthora kernoviae and make available the first Nothophytophthora sp. genome.</title>
        <authorList>
            <person name="Studholme D.J."/>
            <person name="Sanfuentes E."/>
            <person name="Panda P."/>
            <person name="Hill R."/>
            <person name="Sambles C."/>
            <person name="Grant M."/>
            <person name="Williams N.M."/>
            <person name="Mcdougal R.L."/>
        </authorList>
    </citation>
    <scope>NUCLEOTIDE SEQUENCE [LARGE SCALE GENOMIC DNA]</scope>
    <source>
        <strain evidence="2">Chile6</strain>
        <strain evidence="3">Chile7</strain>
    </source>
</reference>
<protein>
    <submittedName>
        <fullName evidence="2">Uncharacterized protein</fullName>
    </submittedName>
</protein>